<proteinExistence type="predicted"/>
<evidence type="ECO:0000313" key="3">
    <source>
        <dbReference type="Proteomes" id="UP000016930"/>
    </source>
</evidence>
<accession>M2RKK6</accession>
<gene>
    <name evidence="2" type="ORF">CERSUDRAFT_72518</name>
</gene>
<feature type="region of interest" description="Disordered" evidence="1">
    <location>
        <begin position="533"/>
        <end position="568"/>
    </location>
</feature>
<organism evidence="2 3">
    <name type="scientific">Ceriporiopsis subvermispora (strain B)</name>
    <name type="common">White-rot fungus</name>
    <name type="synonym">Gelatoporia subvermispora</name>
    <dbReference type="NCBI Taxonomy" id="914234"/>
    <lineage>
        <taxon>Eukaryota</taxon>
        <taxon>Fungi</taxon>
        <taxon>Dikarya</taxon>
        <taxon>Basidiomycota</taxon>
        <taxon>Agaricomycotina</taxon>
        <taxon>Agaricomycetes</taxon>
        <taxon>Polyporales</taxon>
        <taxon>Gelatoporiaceae</taxon>
        <taxon>Gelatoporia</taxon>
    </lineage>
</organism>
<feature type="compositionally biased region" description="Acidic residues" evidence="1">
    <location>
        <begin position="552"/>
        <end position="568"/>
    </location>
</feature>
<reference evidence="2 3" key="1">
    <citation type="journal article" date="2012" name="Proc. Natl. Acad. Sci. U.S.A.">
        <title>Comparative genomics of Ceriporiopsis subvermispora and Phanerochaete chrysosporium provide insight into selective ligninolysis.</title>
        <authorList>
            <person name="Fernandez-Fueyo E."/>
            <person name="Ruiz-Duenas F.J."/>
            <person name="Ferreira P."/>
            <person name="Floudas D."/>
            <person name="Hibbett D.S."/>
            <person name="Canessa P."/>
            <person name="Larrondo L.F."/>
            <person name="James T.Y."/>
            <person name="Seelenfreund D."/>
            <person name="Lobos S."/>
            <person name="Polanco R."/>
            <person name="Tello M."/>
            <person name="Honda Y."/>
            <person name="Watanabe T."/>
            <person name="Watanabe T."/>
            <person name="Ryu J.S."/>
            <person name="Kubicek C.P."/>
            <person name="Schmoll M."/>
            <person name="Gaskell J."/>
            <person name="Hammel K.E."/>
            <person name="St John F.J."/>
            <person name="Vanden Wymelenberg A."/>
            <person name="Sabat G."/>
            <person name="Splinter BonDurant S."/>
            <person name="Syed K."/>
            <person name="Yadav J.S."/>
            <person name="Doddapaneni H."/>
            <person name="Subramanian V."/>
            <person name="Lavin J.L."/>
            <person name="Oguiza J.A."/>
            <person name="Perez G."/>
            <person name="Pisabarro A.G."/>
            <person name="Ramirez L."/>
            <person name="Santoyo F."/>
            <person name="Master E."/>
            <person name="Coutinho P.M."/>
            <person name="Henrissat B."/>
            <person name="Lombard V."/>
            <person name="Magnuson J.K."/>
            <person name="Kuees U."/>
            <person name="Hori C."/>
            <person name="Igarashi K."/>
            <person name="Samejima M."/>
            <person name="Held B.W."/>
            <person name="Barry K.W."/>
            <person name="LaButti K.M."/>
            <person name="Lapidus A."/>
            <person name="Lindquist E.A."/>
            <person name="Lucas S.M."/>
            <person name="Riley R."/>
            <person name="Salamov A.A."/>
            <person name="Hoffmeister D."/>
            <person name="Schwenk D."/>
            <person name="Hadar Y."/>
            <person name="Yarden O."/>
            <person name="de Vries R.P."/>
            <person name="Wiebenga A."/>
            <person name="Stenlid J."/>
            <person name="Eastwood D."/>
            <person name="Grigoriev I.V."/>
            <person name="Berka R.M."/>
            <person name="Blanchette R.A."/>
            <person name="Kersten P."/>
            <person name="Martinez A.T."/>
            <person name="Vicuna R."/>
            <person name="Cullen D."/>
        </authorList>
    </citation>
    <scope>NUCLEOTIDE SEQUENCE [LARGE SCALE GENOMIC DNA]</scope>
    <source>
        <strain evidence="2 3">B</strain>
    </source>
</reference>
<feature type="compositionally biased region" description="Acidic residues" evidence="1">
    <location>
        <begin position="533"/>
        <end position="542"/>
    </location>
</feature>
<evidence type="ECO:0000256" key="1">
    <source>
        <dbReference type="SAM" id="MobiDB-lite"/>
    </source>
</evidence>
<keyword evidence="3" id="KW-1185">Reference proteome</keyword>
<dbReference type="Proteomes" id="UP000016930">
    <property type="component" value="Unassembled WGS sequence"/>
</dbReference>
<dbReference type="HOGENOM" id="CLU_446876_0_0_1"/>
<dbReference type="AlphaFoldDB" id="M2RKK6"/>
<sequence>MPSFTSDDVLIHFVSIHKAFKETSGAISAVPALLPLWARLRIRVKRRYREIWRGDRPEPDFQLQNMLTMLEPVQRGLVKMAQQKSVCRWMHRGSIKAKLRDHVDTIEEMRHKYLRMMLSSLAGNALEQAKYTVNQLLYGCLMANQQMYFRECELELRDRRHTFDKSSIYSEEFTANQSHSLSTPSLSVDHGVDSRSPHIAKYLGRSHPNAPQAFVVSEIGEVTAGQYFRAPRSVLEKLRSFLQMDLTSYIMAVGLMLDEQNRNDLNIELAAGPRSMMHILDCETRPAAIGLDIDNLYKNLLPDAKLGDYGYADHQRGHFVRLGNVYEILRRERSVLWKDCMYIDGMLKALVNCDASAEGVWRTVLEPSKLTAFAFNGWLHAIDLQHFWWLYARNTAEYHGLSLEELVVVDVLDHSCTIVMDADVRDEEPITLYFHRLSLMSHGKVLSPFGYWSLDAEPSPGPWPDISIPGLNSQYRSYVRFVYLGAVQAQLVTRFSDCLRARHLPLPFSQSCAIDDVTSLCSPTSEELDEWYADGEQDDEDDRSSCSYSADSGDDDCYETPGEDIDNN</sequence>
<protein>
    <submittedName>
        <fullName evidence="2">Uncharacterized protein</fullName>
    </submittedName>
</protein>
<evidence type="ECO:0000313" key="2">
    <source>
        <dbReference type="EMBL" id="EMD39356.1"/>
    </source>
</evidence>
<name>M2RKK6_CERS8</name>
<dbReference type="EMBL" id="KB445794">
    <property type="protein sequence ID" value="EMD39356.1"/>
    <property type="molecule type" value="Genomic_DNA"/>
</dbReference>